<sequence>MIQDLEDAADISTDDGGSFRVCFSSRHYRYITIRWGIELTLEDQRGHAEDLAIYVKNRLEIRDAALAEDLKTQILEKAAGVFLWVILVVTILNKENRRGRLALHKRLAEIPGGLSELFKDIITRDQDNMEDFILCILWVLYAAWPLRPEEYYHALWSGLSLKGLADKELPSTTGQDATDMIQSCVISSSKGIVEITKSIRPTVQFIHESVRDFLIK</sequence>
<dbReference type="PANTHER" id="PTHR10039:SF5">
    <property type="entry name" value="NACHT DOMAIN-CONTAINING PROTEIN"/>
    <property type="match status" value="1"/>
</dbReference>
<organism evidence="1 2">
    <name type="scientific">Dactylellina haptotyla (strain CBS 200.50)</name>
    <name type="common">Nematode-trapping fungus</name>
    <name type="synonym">Monacrosporium haptotylum</name>
    <dbReference type="NCBI Taxonomy" id="1284197"/>
    <lineage>
        <taxon>Eukaryota</taxon>
        <taxon>Fungi</taxon>
        <taxon>Dikarya</taxon>
        <taxon>Ascomycota</taxon>
        <taxon>Pezizomycotina</taxon>
        <taxon>Orbiliomycetes</taxon>
        <taxon>Orbiliales</taxon>
        <taxon>Orbiliaceae</taxon>
        <taxon>Dactylellina</taxon>
    </lineage>
</organism>
<dbReference type="PANTHER" id="PTHR10039">
    <property type="entry name" value="AMELOGENIN"/>
    <property type="match status" value="1"/>
</dbReference>
<dbReference type="STRING" id="1284197.S8AQ35"/>
<protein>
    <submittedName>
        <fullName evidence="1">Uncharacterized protein</fullName>
    </submittedName>
</protein>
<gene>
    <name evidence="1" type="ORF">H072_967</name>
</gene>
<reference evidence="1 2" key="1">
    <citation type="journal article" date="2013" name="PLoS Genet.">
        <title>Genomic mechanisms accounting for the adaptation to parasitism in nematode-trapping fungi.</title>
        <authorList>
            <person name="Meerupati T."/>
            <person name="Andersson K.M."/>
            <person name="Friman E."/>
            <person name="Kumar D."/>
            <person name="Tunlid A."/>
            <person name="Ahren D."/>
        </authorList>
    </citation>
    <scope>NUCLEOTIDE SEQUENCE [LARGE SCALE GENOMIC DNA]</scope>
    <source>
        <strain evidence="1 2">CBS 200.50</strain>
    </source>
</reference>
<evidence type="ECO:0000313" key="1">
    <source>
        <dbReference type="EMBL" id="EPS45070.1"/>
    </source>
</evidence>
<dbReference type="Proteomes" id="UP000015100">
    <property type="component" value="Unassembled WGS sequence"/>
</dbReference>
<dbReference type="HOGENOM" id="CLU_055162_0_0_1"/>
<name>S8AQ35_DACHA</name>
<reference evidence="2" key="2">
    <citation type="submission" date="2013-04" db="EMBL/GenBank/DDBJ databases">
        <title>Genomic mechanisms accounting for the adaptation to parasitism in nematode-trapping fungi.</title>
        <authorList>
            <person name="Ahren D.G."/>
        </authorList>
    </citation>
    <scope>NUCLEOTIDE SEQUENCE [LARGE SCALE GENOMIC DNA]</scope>
    <source>
        <strain evidence="2">CBS 200.50</strain>
    </source>
</reference>
<accession>S8AQ35</accession>
<dbReference type="EMBL" id="AQGS01000024">
    <property type="protein sequence ID" value="EPS45070.1"/>
    <property type="molecule type" value="Genomic_DNA"/>
</dbReference>
<dbReference type="AlphaFoldDB" id="S8AQ35"/>
<keyword evidence="2" id="KW-1185">Reference proteome</keyword>
<dbReference type="OrthoDB" id="194358at2759"/>
<evidence type="ECO:0000313" key="2">
    <source>
        <dbReference type="Proteomes" id="UP000015100"/>
    </source>
</evidence>
<comment type="caution">
    <text evidence="1">The sequence shown here is derived from an EMBL/GenBank/DDBJ whole genome shotgun (WGS) entry which is preliminary data.</text>
</comment>
<proteinExistence type="predicted"/>
<dbReference type="OMA" id="RYITIRW"/>